<protein>
    <submittedName>
        <fullName evidence="1">Uncharacterized protein</fullName>
    </submittedName>
</protein>
<proteinExistence type="predicted"/>
<evidence type="ECO:0000313" key="2">
    <source>
        <dbReference type="Proteomes" id="UP001057452"/>
    </source>
</evidence>
<organism evidence="1 2">
    <name type="scientific">Chaenocephalus aceratus</name>
    <name type="common">Blackfin icefish</name>
    <name type="synonym">Chaenichthys aceratus</name>
    <dbReference type="NCBI Taxonomy" id="36190"/>
    <lineage>
        <taxon>Eukaryota</taxon>
        <taxon>Metazoa</taxon>
        <taxon>Chordata</taxon>
        <taxon>Craniata</taxon>
        <taxon>Vertebrata</taxon>
        <taxon>Euteleostomi</taxon>
        <taxon>Actinopterygii</taxon>
        <taxon>Neopterygii</taxon>
        <taxon>Teleostei</taxon>
        <taxon>Neoteleostei</taxon>
        <taxon>Acanthomorphata</taxon>
        <taxon>Eupercaria</taxon>
        <taxon>Perciformes</taxon>
        <taxon>Notothenioidei</taxon>
        <taxon>Channichthyidae</taxon>
        <taxon>Chaenocephalus</taxon>
    </lineage>
</organism>
<accession>A0ACB9XRJ5</accession>
<reference evidence="1" key="1">
    <citation type="submission" date="2022-05" db="EMBL/GenBank/DDBJ databases">
        <title>Chromosome-level genome of Chaenocephalus aceratus.</title>
        <authorList>
            <person name="Park H."/>
        </authorList>
    </citation>
    <scope>NUCLEOTIDE SEQUENCE</scope>
    <source>
        <strain evidence="1">KU_202001</strain>
    </source>
</reference>
<gene>
    <name evidence="1" type="ORF">KUCAC02_023280</name>
</gene>
<dbReference type="EMBL" id="CM043788">
    <property type="protein sequence ID" value="KAI4829223.1"/>
    <property type="molecule type" value="Genomic_DNA"/>
</dbReference>
<name>A0ACB9XRJ5_CHAAC</name>
<keyword evidence="2" id="KW-1185">Reference proteome</keyword>
<comment type="caution">
    <text evidence="1">The sequence shown here is derived from an EMBL/GenBank/DDBJ whole genome shotgun (WGS) entry which is preliminary data.</text>
</comment>
<dbReference type="Proteomes" id="UP001057452">
    <property type="component" value="Chromosome 4"/>
</dbReference>
<sequence length="259" mass="29622">MRSALNDAAAAKKIKPDHLKALIRGAQSCIELRSFAEGVQWCDEGLKVHPTDKKLQELRATADKHKRAAERDSRKAKIREKKLHGEKEALLAAITDRGIKLFQTSKPRHRESDGEEESSSAALSQLSLDCLSSQEATGARVFLDEQHILHWPVLFLYPEHQQTDFISAFCENDCFVNHLALMFGEELPPWDETENTIHRICRMHDLYSDGFLIRNCGLNMGIFDYAVYYCSFIVVVKGSLFWEQFSTERKYEDCKIIGL</sequence>
<evidence type="ECO:0000313" key="1">
    <source>
        <dbReference type="EMBL" id="KAI4829223.1"/>
    </source>
</evidence>